<name>A0AAJ4NGA6_PRORE</name>
<keyword evidence="2" id="KW-0503">Monooxygenase</keyword>
<feature type="domain" description="ABM" evidence="1">
    <location>
        <begin position="3"/>
        <end position="90"/>
    </location>
</feature>
<dbReference type="InterPro" id="IPR007138">
    <property type="entry name" value="ABM_dom"/>
</dbReference>
<evidence type="ECO:0000259" key="1">
    <source>
        <dbReference type="PROSITE" id="PS51725"/>
    </source>
</evidence>
<dbReference type="PANTHER" id="PTHR33336">
    <property type="entry name" value="QUINOL MONOOXYGENASE YGIN-RELATED"/>
    <property type="match status" value="1"/>
</dbReference>
<dbReference type="AlphaFoldDB" id="A0AAJ4NGA6"/>
<dbReference type="GO" id="GO:0004497">
    <property type="term" value="F:monooxygenase activity"/>
    <property type="evidence" value="ECO:0007669"/>
    <property type="project" value="UniProtKB-KW"/>
</dbReference>
<dbReference type="Gene3D" id="3.30.70.100">
    <property type="match status" value="1"/>
</dbReference>
<dbReference type="SUPFAM" id="SSF54909">
    <property type="entry name" value="Dimeric alpha+beta barrel"/>
    <property type="match status" value="1"/>
</dbReference>
<organism evidence="2 3">
    <name type="scientific">Providencia rettgeri</name>
    <dbReference type="NCBI Taxonomy" id="587"/>
    <lineage>
        <taxon>Bacteria</taxon>
        <taxon>Pseudomonadati</taxon>
        <taxon>Pseudomonadota</taxon>
        <taxon>Gammaproteobacteria</taxon>
        <taxon>Enterobacterales</taxon>
        <taxon>Morganellaceae</taxon>
        <taxon>Providencia</taxon>
    </lineage>
</organism>
<dbReference type="InterPro" id="IPR050744">
    <property type="entry name" value="AI-2_Isomerase_LsrG"/>
</dbReference>
<protein>
    <submittedName>
        <fullName evidence="2">Quinol monooxygenase</fullName>
        <ecNumber evidence="2">1.-.-.-</ecNumber>
    </submittedName>
</protein>
<dbReference type="Proteomes" id="UP000682358">
    <property type="component" value="Chromosome"/>
</dbReference>
<dbReference type="PROSITE" id="PS51725">
    <property type="entry name" value="ABM"/>
    <property type="match status" value="1"/>
</dbReference>
<evidence type="ECO:0000313" key="3">
    <source>
        <dbReference type="Proteomes" id="UP000682358"/>
    </source>
</evidence>
<evidence type="ECO:0000313" key="2">
    <source>
        <dbReference type="EMBL" id="QWQ19208.2"/>
    </source>
</evidence>
<accession>A0AAJ4NGA6</accession>
<sequence>MSIVVYAQITTERTDGYLTKEIVRDLAKLSRREKGCIQYDLMAKENGYIVFEEWEDTQALEMHKNSPHFRRLVEAIERDNASFSVNFSEKWSINIENLN</sequence>
<dbReference type="InterPro" id="IPR011008">
    <property type="entry name" value="Dimeric_a/b-barrel"/>
</dbReference>
<dbReference type="EMBL" id="CP076405">
    <property type="protein sequence ID" value="QWQ19208.2"/>
    <property type="molecule type" value="Genomic_DNA"/>
</dbReference>
<proteinExistence type="predicted"/>
<reference evidence="2" key="1">
    <citation type="submission" date="2021-06" db="EMBL/GenBank/DDBJ databases">
        <title>Emergence of genetically related NDM-1-producing Providencia rettgeri strains in Argentina.</title>
        <authorList>
            <person name="Pasteran F."/>
            <person name="Meo A."/>
            <person name="Gomez S."/>
            <person name="Derdoy L."/>
            <person name="Albronoz E."/>
            <person name="Faccone D."/>
            <person name="Guerriero L."/>
            <person name="Archuby D."/>
            <person name="Tarzia A."/>
            <person name="Lopez M."/>
            <person name="Corso A."/>
        </authorList>
    </citation>
    <scope>NUCLEOTIDE SEQUENCE</scope>
    <source>
        <strain evidence="2">PreM15628</strain>
    </source>
</reference>
<gene>
    <name evidence="2" type="ORF">KOF27_11140</name>
</gene>
<dbReference type="Pfam" id="PF03992">
    <property type="entry name" value="ABM"/>
    <property type="match status" value="1"/>
</dbReference>
<dbReference type="EC" id="1.-.-.-" evidence="2"/>
<keyword evidence="2" id="KW-0560">Oxidoreductase</keyword>
<dbReference type="PANTHER" id="PTHR33336:SF15">
    <property type="entry name" value="ABM DOMAIN-CONTAINING PROTEIN"/>
    <property type="match status" value="1"/>
</dbReference>